<dbReference type="GO" id="GO:0016787">
    <property type="term" value="F:hydrolase activity"/>
    <property type="evidence" value="ECO:0007669"/>
    <property type="project" value="InterPro"/>
</dbReference>
<accession>A0A1I2HZK9</accession>
<organism evidence="2 3">
    <name type="scientific">Flavobacterium xueshanense</name>
    <dbReference type="NCBI Taxonomy" id="935223"/>
    <lineage>
        <taxon>Bacteria</taxon>
        <taxon>Pseudomonadati</taxon>
        <taxon>Bacteroidota</taxon>
        <taxon>Flavobacteriia</taxon>
        <taxon>Flavobacteriales</taxon>
        <taxon>Flavobacteriaceae</taxon>
        <taxon>Flavobacterium</taxon>
    </lineage>
</organism>
<gene>
    <name evidence="2" type="ORF">SAMN04488131_1174</name>
</gene>
<evidence type="ECO:0000313" key="2">
    <source>
        <dbReference type="EMBL" id="SFF35454.1"/>
    </source>
</evidence>
<dbReference type="Proteomes" id="UP000198596">
    <property type="component" value="Unassembled WGS sequence"/>
</dbReference>
<evidence type="ECO:0000313" key="3">
    <source>
        <dbReference type="Proteomes" id="UP000198596"/>
    </source>
</evidence>
<name>A0A1I2HZK9_9FLAO</name>
<dbReference type="Pfam" id="PF06439">
    <property type="entry name" value="3keto-disac_hyd"/>
    <property type="match status" value="1"/>
</dbReference>
<protein>
    <recommendedName>
        <fullName evidence="1">3-keto-alpha-glucoside-1,2-lyase/3-keto-2-hydroxy-glucal hydratase domain-containing protein</fullName>
    </recommendedName>
</protein>
<dbReference type="EMBL" id="FONQ01000017">
    <property type="protein sequence ID" value="SFF35454.1"/>
    <property type="molecule type" value="Genomic_DNA"/>
</dbReference>
<reference evidence="3" key="1">
    <citation type="submission" date="2016-10" db="EMBL/GenBank/DDBJ databases">
        <authorList>
            <person name="Varghese N."/>
            <person name="Submissions S."/>
        </authorList>
    </citation>
    <scope>NUCLEOTIDE SEQUENCE [LARGE SCALE GENOMIC DNA]</scope>
    <source>
        <strain evidence="3">CGMCC 1.9227</strain>
    </source>
</reference>
<dbReference type="AlphaFoldDB" id="A0A1I2HZK9"/>
<dbReference type="STRING" id="935223.SAMN04488131_1174"/>
<dbReference type="InterPro" id="IPR010496">
    <property type="entry name" value="AL/BT2_dom"/>
</dbReference>
<proteinExistence type="predicted"/>
<evidence type="ECO:0000259" key="1">
    <source>
        <dbReference type="Pfam" id="PF06439"/>
    </source>
</evidence>
<keyword evidence="3" id="KW-1185">Reference proteome</keyword>
<feature type="domain" description="3-keto-alpha-glucoside-1,2-lyase/3-keto-2-hydroxy-glucal hydratase" evidence="1">
    <location>
        <begin position="89"/>
        <end position="284"/>
    </location>
</feature>
<sequence length="286" mass="32126">MLNIEKRTINPVYILSNKMNVTMKSKNLKNSFLMIVLFAATVTMAQHKYVNTPPEVSPMLMKPEMTEIWEPQVKVITPAKILGNAPSDAIILFDGKNLDQWVNQKDVSKAAGWKIVDKDYMEVVPGTGAIQTKMAFGDCQLHLEWSAPDVVLDGGQARGNSGVFFQNRYELQILDSHNNRTYSNGQAGSIYKDHPPLVNAVKTPLEWNAYDVIYTAPRFTAHGRIDAPARITVFLNGVLVQNNTTINGLTLYIGLHNYPSSHGDDVISLQDHDSKNQFRNIWIRKL</sequence>
<dbReference type="Gene3D" id="2.60.120.560">
    <property type="entry name" value="Exo-inulinase, domain 1"/>
    <property type="match status" value="1"/>
</dbReference>